<name>A0A4D7C9B9_9SPHN</name>
<accession>A0A4D7C9B9</accession>
<gene>
    <name evidence="2" type="ORF">E6W36_07580</name>
</gene>
<protein>
    <submittedName>
        <fullName evidence="2">Uncharacterized protein</fullName>
    </submittedName>
</protein>
<feature type="transmembrane region" description="Helical" evidence="1">
    <location>
        <begin position="12"/>
        <end position="29"/>
    </location>
</feature>
<dbReference type="Proteomes" id="UP000298714">
    <property type="component" value="Chromosome"/>
</dbReference>
<dbReference type="KEGG" id="hgn:E6W36_07580"/>
<evidence type="ECO:0000256" key="1">
    <source>
        <dbReference type="SAM" id="Phobius"/>
    </source>
</evidence>
<dbReference type="AlphaFoldDB" id="A0A4D7C9B9"/>
<evidence type="ECO:0000313" key="2">
    <source>
        <dbReference type="EMBL" id="QCI79457.1"/>
    </source>
</evidence>
<proteinExistence type="predicted"/>
<evidence type="ECO:0000313" key="3">
    <source>
        <dbReference type="Proteomes" id="UP000298714"/>
    </source>
</evidence>
<reference evidence="3" key="1">
    <citation type="submission" date="2019-04" db="EMBL/GenBank/DDBJ databases">
        <title>Complete genome sequence of Sphingomonas sp. W1-2-3.</title>
        <authorList>
            <person name="Im W.T."/>
        </authorList>
    </citation>
    <scope>NUCLEOTIDE SEQUENCE [LARGE SCALE GENOMIC DNA]</scope>
    <source>
        <strain evidence="3">W1-2-3</strain>
    </source>
</reference>
<dbReference type="RefSeq" id="WP_222874302.1">
    <property type="nucleotide sequence ID" value="NZ_CP039704.1"/>
</dbReference>
<keyword evidence="3" id="KW-1185">Reference proteome</keyword>
<keyword evidence="1" id="KW-1133">Transmembrane helix</keyword>
<keyword evidence="1" id="KW-0812">Transmembrane</keyword>
<dbReference type="EMBL" id="CP039704">
    <property type="protein sequence ID" value="QCI79457.1"/>
    <property type="molecule type" value="Genomic_DNA"/>
</dbReference>
<organism evidence="2 3">
    <name type="scientific">Hankyongella ginsenosidimutans</name>
    <dbReference type="NCBI Taxonomy" id="1763828"/>
    <lineage>
        <taxon>Bacteria</taxon>
        <taxon>Pseudomonadati</taxon>
        <taxon>Pseudomonadota</taxon>
        <taxon>Alphaproteobacteria</taxon>
        <taxon>Sphingomonadales</taxon>
        <taxon>Sphingomonadaceae</taxon>
        <taxon>Hankyongella</taxon>
    </lineage>
</organism>
<keyword evidence="1" id="KW-0472">Membrane</keyword>
<sequence length="107" mass="12062">MLIGPIQGGDLMGMVIMLAMFGTIGWVWVNKIRVKHGYQLTDLWGRPIEKASSASAETVKQLELQVAVQGERLQTLEQRTRVLERIVTDRGQTVADEIDRLRDSRAN</sequence>